<dbReference type="AlphaFoldDB" id="A0A3R9Q6W7"/>
<gene>
    <name evidence="1" type="ORF">D8856_03210</name>
</gene>
<proteinExistence type="predicted"/>
<name>A0A3R9Q6W7_STRMT</name>
<accession>A0A3R9Q6W7</accession>
<comment type="caution">
    <text evidence="1">The sequence shown here is derived from an EMBL/GenBank/DDBJ whole genome shotgun (WGS) entry which is preliminary data.</text>
</comment>
<protein>
    <submittedName>
        <fullName evidence="1">Uncharacterized protein</fullName>
    </submittedName>
</protein>
<dbReference type="Proteomes" id="UP000272928">
    <property type="component" value="Unassembled WGS sequence"/>
</dbReference>
<evidence type="ECO:0000313" key="2">
    <source>
        <dbReference type="Proteomes" id="UP000272928"/>
    </source>
</evidence>
<evidence type="ECO:0000313" key="1">
    <source>
        <dbReference type="EMBL" id="RSI78571.1"/>
    </source>
</evidence>
<dbReference type="EMBL" id="RJNQ01000005">
    <property type="protein sequence ID" value="RSI78571.1"/>
    <property type="molecule type" value="Genomic_DNA"/>
</dbReference>
<reference evidence="1 2" key="1">
    <citation type="submission" date="2018-11" db="EMBL/GenBank/DDBJ databases">
        <title>Species Designations Belie Phenotypic and Genotypic Heterogeneity in Oral Streptococci.</title>
        <authorList>
            <person name="Velsko I."/>
        </authorList>
    </citation>
    <scope>NUCLEOTIDE SEQUENCE [LARGE SCALE GENOMIC DNA]</scope>
    <source>
        <strain evidence="1 2">BCA16</strain>
    </source>
</reference>
<organism evidence="1 2">
    <name type="scientific">Streptococcus mitis</name>
    <dbReference type="NCBI Taxonomy" id="28037"/>
    <lineage>
        <taxon>Bacteria</taxon>
        <taxon>Bacillati</taxon>
        <taxon>Bacillota</taxon>
        <taxon>Bacilli</taxon>
        <taxon>Lactobacillales</taxon>
        <taxon>Streptococcaceae</taxon>
        <taxon>Streptococcus</taxon>
        <taxon>Streptococcus mitis group</taxon>
    </lineage>
</organism>
<sequence>MESRNLLPQNTRTSLSIIKHSACELVHEVNVLQGFYNSRHMKLFKHILFFHYHFLL</sequence>